<protein>
    <recommendedName>
        <fullName evidence="4 7">dTDP-4-dehydrorhamnose 3,5-epimerase</fullName>
        <ecNumber evidence="3 7">5.1.3.13</ecNumber>
    </recommendedName>
    <alternativeName>
        <fullName evidence="7">Thymidine diphospho-4-keto-rhamnose 3,5-epimerase</fullName>
    </alternativeName>
</protein>
<accession>A0A317T3Q3</accession>
<dbReference type="GO" id="GO:0000271">
    <property type="term" value="P:polysaccharide biosynthetic process"/>
    <property type="evidence" value="ECO:0007669"/>
    <property type="project" value="TreeGrafter"/>
</dbReference>
<dbReference type="Pfam" id="PF00908">
    <property type="entry name" value="dTDP_sugar_isom"/>
    <property type="match status" value="1"/>
</dbReference>
<feature type="active site" description="Proton donor" evidence="5">
    <location>
        <position position="131"/>
    </location>
</feature>
<keyword evidence="7" id="KW-0413">Isomerase</keyword>
<dbReference type="NCBIfam" id="TIGR01221">
    <property type="entry name" value="rmlC"/>
    <property type="match status" value="1"/>
</dbReference>
<dbReference type="GO" id="GO:0008830">
    <property type="term" value="F:dTDP-4-dehydrorhamnose 3,5-epimerase activity"/>
    <property type="evidence" value="ECO:0007669"/>
    <property type="project" value="UniProtKB-UniRule"/>
</dbReference>
<dbReference type="InterPro" id="IPR011051">
    <property type="entry name" value="RmlC_Cupin_sf"/>
</dbReference>
<dbReference type="Proteomes" id="UP000246278">
    <property type="component" value="Unassembled WGS sequence"/>
</dbReference>
<sequence>MQVTATAIPDVLVFVPKVYGDGRGYFFESFRKEVLKEHVGQVDFVQDNESKSGFGVLRGLHFQKPPFTQSKLVHVTDGVVLDVAVDIREGSPSYGEHVAVKLDSETHNMLWIPQGFAHGFVVLSDEAVFSYKCDNYYAPDHDAGIRWNDPDIGIDWGIPQERIQLSEKDARQPFFKDAFHFSYDEFKQEKVYPRNSA</sequence>
<comment type="similarity">
    <text evidence="7">Belongs to the dTDP-4-dehydrorhamnose 3,5-epimerase family.</text>
</comment>
<dbReference type="CDD" id="cd00438">
    <property type="entry name" value="cupin_RmlC"/>
    <property type="match status" value="1"/>
</dbReference>
<dbReference type="GO" id="GO:0005829">
    <property type="term" value="C:cytosol"/>
    <property type="evidence" value="ECO:0007669"/>
    <property type="project" value="TreeGrafter"/>
</dbReference>
<evidence type="ECO:0000256" key="2">
    <source>
        <dbReference type="ARBA" id="ARBA00001997"/>
    </source>
</evidence>
<dbReference type="UniPathway" id="UPA00124"/>
<dbReference type="GO" id="GO:0019305">
    <property type="term" value="P:dTDP-rhamnose biosynthetic process"/>
    <property type="evidence" value="ECO:0007669"/>
    <property type="project" value="UniProtKB-UniRule"/>
</dbReference>
<comment type="function">
    <text evidence="2 7">Catalyzes the epimerization of the C3' and C5'positions of dTDP-6-deoxy-D-xylo-4-hexulose, forming dTDP-6-deoxy-L-lyxo-4-hexulose.</text>
</comment>
<evidence type="ECO:0000256" key="4">
    <source>
        <dbReference type="ARBA" id="ARBA00019595"/>
    </source>
</evidence>
<dbReference type="Gene3D" id="2.60.120.10">
    <property type="entry name" value="Jelly Rolls"/>
    <property type="match status" value="1"/>
</dbReference>
<evidence type="ECO:0000256" key="3">
    <source>
        <dbReference type="ARBA" id="ARBA00012098"/>
    </source>
</evidence>
<proteinExistence type="inferred from homology"/>
<dbReference type="PANTHER" id="PTHR21047">
    <property type="entry name" value="DTDP-6-DEOXY-D-GLUCOSE-3,5 EPIMERASE"/>
    <property type="match status" value="1"/>
</dbReference>
<comment type="subunit">
    <text evidence="7">Homodimer.</text>
</comment>
<dbReference type="EC" id="5.1.3.13" evidence="3 7"/>
<comment type="catalytic activity">
    <reaction evidence="1 7">
        <text>dTDP-4-dehydro-6-deoxy-alpha-D-glucose = dTDP-4-dehydro-beta-L-rhamnose</text>
        <dbReference type="Rhea" id="RHEA:16969"/>
        <dbReference type="ChEBI" id="CHEBI:57649"/>
        <dbReference type="ChEBI" id="CHEBI:62830"/>
        <dbReference type="EC" id="5.1.3.13"/>
    </reaction>
</comment>
<evidence type="ECO:0000256" key="5">
    <source>
        <dbReference type="PIRSR" id="PIRSR600888-1"/>
    </source>
</evidence>
<organism evidence="8 9">
    <name type="scientific">Prosthecochloris marina</name>
    <dbReference type="NCBI Taxonomy" id="2017681"/>
    <lineage>
        <taxon>Bacteria</taxon>
        <taxon>Pseudomonadati</taxon>
        <taxon>Chlorobiota</taxon>
        <taxon>Chlorobiia</taxon>
        <taxon>Chlorobiales</taxon>
        <taxon>Chlorobiaceae</taxon>
        <taxon>Prosthecochloris</taxon>
    </lineage>
</organism>
<comment type="caution">
    <text evidence="8">The sequence shown here is derived from an EMBL/GenBank/DDBJ whole genome shotgun (WGS) entry which is preliminary data.</text>
</comment>
<feature type="active site" description="Proton acceptor" evidence="5">
    <location>
        <position position="61"/>
    </location>
</feature>
<comment type="pathway">
    <text evidence="7">Carbohydrate biosynthesis; dTDP-L-rhamnose biosynthesis.</text>
</comment>
<evidence type="ECO:0000256" key="1">
    <source>
        <dbReference type="ARBA" id="ARBA00001298"/>
    </source>
</evidence>
<name>A0A317T3Q3_9CHLB</name>
<keyword evidence="9" id="KW-1185">Reference proteome</keyword>
<evidence type="ECO:0000313" key="8">
    <source>
        <dbReference type="EMBL" id="PWW81224.1"/>
    </source>
</evidence>
<gene>
    <name evidence="8" type="primary">rfbC</name>
    <name evidence="8" type="ORF">CR164_11655</name>
</gene>
<dbReference type="EMBL" id="PDNZ01000009">
    <property type="protein sequence ID" value="PWW81224.1"/>
    <property type="molecule type" value="Genomic_DNA"/>
</dbReference>
<evidence type="ECO:0000256" key="6">
    <source>
        <dbReference type="PIRSR" id="PIRSR600888-3"/>
    </source>
</evidence>
<dbReference type="PANTHER" id="PTHR21047:SF2">
    <property type="entry name" value="THYMIDINE DIPHOSPHO-4-KETO-RHAMNOSE 3,5-EPIMERASE"/>
    <property type="match status" value="1"/>
</dbReference>
<evidence type="ECO:0000313" key="9">
    <source>
        <dbReference type="Proteomes" id="UP000246278"/>
    </source>
</evidence>
<evidence type="ECO:0000256" key="7">
    <source>
        <dbReference type="RuleBase" id="RU364069"/>
    </source>
</evidence>
<feature type="site" description="Participates in a stacking interaction with the thymidine ring of dTDP-4-oxo-6-deoxyglucose" evidence="6">
    <location>
        <position position="137"/>
    </location>
</feature>
<dbReference type="InterPro" id="IPR014710">
    <property type="entry name" value="RmlC-like_jellyroll"/>
</dbReference>
<dbReference type="AlphaFoldDB" id="A0A317T3Q3"/>
<dbReference type="SUPFAM" id="SSF51182">
    <property type="entry name" value="RmlC-like cupins"/>
    <property type="match status" value="1"/>
</dbReference>
<dbReference type="InterPro" id="IPR000888">
    <property type="entry name" value="RmlC-like"/>
</dbReference>
<dbReference type="OrthoDB" id="9800680at2"/>
<reference evidence="9" key="1">
    <citation type="submission" date="2017-10" db="EMBL/GenBank/DDBJ databases">
        <authorList>
            <person name="Gaisin V.A."/>
            <person name="Rysina M.S."/>
            <person name="Grouzdev D.S."/>
        </authorList>
    </citation>
    <scope>NUCLEOTIDE SEQUENCE [LARGE SCALE GENOMIC DNA]</scope>
    <source>
        <strain evidence="9">V1</strain>
    </source>
</reference>